<organism evidence="1 2">
    <name type="scientific">Sabulicella glaciei</name>
    <dbReference type="NCBI Taxonomy" id="2984948"/>
    <lineage>
        <taxon>Bacteria</taxon>
        <taxon>Pseudomonadati</taxon>
        <taxon>Pseudomonadota</taxon>
        <taxon>Alphaproteobacteria</taxon>
        <taxon>Acetobacterales</taxon>
        <taxon>Acetobacteraceae</taxon>
        <taxon>Sabulicella</taxon>
    </lineage>
</organism>
<name>A0ABT3P0D2_9PROT</name>
<comment type="caution">
    <text evidence="1">The sequence shown here is derived from an EMBL/GenBank/DDBJ whole genome shotgun (WGS) entry which is preliminary data.</text>
</comment>
<sequence length="140" mass="16091">MSAVLRRAEVQPLHRPRSSCAWLPEKRRAHIVLEGDVSGPDYVGLMRQLLAAHPEAALHDWVFDLRAYHGSIRHDHVEEIASLYHSVARGRDDRAITVLVTPDRGFVHWAVLLRVQFRPRRFEVVQSMNEAEAMLSAPEW</sequence>
<keyword evidence="2" id="KW-1185">Reference proteome</keyword>
<dbReference type="RefSeq" id="WP_301592080.1">
    <property type="nucleotide sequence ID" value="NZ_JAPFQI010000023.1"/>
</dbReference>
<protein>
    <recommendedName>
        <fullName evidence="3">STAS/SEC14 domain-containing protein</fullName>
    </recommendedName>
</protein>
<accession>A0ABT3P0D2</accession>
<evidence type="ECO:0000313" key="1">
    <source>
        <dbReference type="EMBL" id="MCW8087873.1"/>
    </source>
</evidence>
<proteinExistence type="predicted"/>
<dbReference type="EMBL" id="JAPFQI010000023">
    <property type="protein sequence ID" value="MCW8087873.1"/>
    <property type="molecule type" value="Genomic_DNA"/>
</dbReference>
<reference evidence="1 2" key="1">
    <citation type="submission" date="2022-10" db="EMBL/GenBank/DDBJ databases">
        <title>Roseococcus glaciei nov., sp. nov., isolated from glacier.</title>
        <authorList>
            <person name="Liu Q."/>
            <person name="Xin Y.-H."/>
        </authorList>
    </citation>
    <scope>NUCLEOTIDE SEQUENCE [LARGE SCALE GENOMIC DNA]</scope>
    <source>
        <strain evidence="1 2">MDT2-1-1</strain>
    </source>
</reference>
<dbReference type="Proteomes" id="UP001526430">
    <property type="component" value="Unassembled WGS sequence"/>
</dbReference>
<evidence type="ECO:0000313" key="2">
    <source>
        <dbReference type="Proteomes" id="UP001526430"/>
    </source>
</evidence>
<evidence type="ECO:0008006" key="3">
    <source>
        <dbReference type="Google" id="ProtNLM"/>
    </source>
</evidence>
<gene>
    <name evidence="1" type="ORF">OF850_19915</name>
</gene>